<evidence type="ECO:0000256" key="1">
    <source>
        <dbReference type="PROSITE-ProRule" id="PRU00169"/>
    </source>
</evidence>
<evidence type="ECO:0000259" key="3">
    <source>
        <dbReference type="PROSITE" id="PS50930"/>
    </source>
</evidence>
<dbReference type="SMART" id="SM00850">
    <property type="entry name" value="LytTR"/>
    <property type="match status" value="1"/>
</dbReference>
<dbReference type="InterPro" id="IPR007492">
    <property type="entry name" value="LytTR_DNA-bd_dom"/>
</dbReference>
<dbReference type="Pfam" id="PF00072">
    <property type="entry name" value="Response_reg"/>
    <property type="match status" value="1"/>
</dbReference>
<dbReference type="InterPro" id="IPR011006">
    <property type="entry name" value="CheY-like_superfamily"/>
</dbReference>
<dbReference type="AlphaFoldDB" id="A0A9D9ECM6"/>
<name>A0A9D9ECM6_9BACT</name>
<organism evidence="4 5">
    <name type="scientific">Candidatus Cryptobacteroides merdavium</name>
    <dbReference type="NCBI Taxonomy" id="2840769"/>
    <lineage>
        <taxon>Bacteria</taxon>
        <taxon>Pseudomonadati</taxon>
        <taxon>Bacteroidota</taxon>
        <taxon>Bacteroidia</taxon>
        <taxon>Bacteroidales</taxon>
        <taxon>Candidatus Cryptobacteroides</taxon>
    </lineage>
</organism>
<evidence type="ECO:0000313" key="4">
    <source>
        <dbReference type="EMBL" id="MBO8444973.1"/>
    </source>
</evidence>
<proteinExistence type="predicted"/>
<feature type="domain" description="HTH LytTR-type" evidence="3">
    <location>
        <begin position="147"/>
        <end position="243"/>
    </location>
</feature>
<evidence type="ECO:0000313" key="5">
    <source>
        <dbReference type="Proteomes" id="UP000823619"/>
    </source>
</evidence>
<dbReference type="SMART" id="SM00448">
    <property type="entry name" value="REC"/>
    <property type="match status" value="1"/>
</dbReference>
<dbReference type="PROSITE" id="PS50110">
    <property type="entry name" value="RESPONSE_REGULATORY"/>
    <property type="match status" value="1"/>
</dbReference>
<dbReference type="PANTHER" id="PTHR37299">
    <property type="entry name" value="TRANSCRIPTIONAL REGULATOR-RELATED"/>
    <property type="match status" value="1"/>
</dbReference>
<dbReference type="PROSITE" id="PS50930">
    <property type="entry name" value="HTH_LYTTR"/>
    <property type="match status" value="1"/>
</dbReference>
<dbReference type="InterPro" id="IPR046947">
    <property type="entry name" value="LytR-like"/>
</dbReference>
<dbReference type="Gene3D" id="2.40.50.1020">
    <property type="entry name" value="LytTr DNA-binding domain"/>
    <property type="match status" value="1"/>
</dbReference>
<reference evidence="4" key="2">
    <citation type="journal article" date="2021" name="PeerJ">
        <title>Extensive microbial diversity within the chicken gut microbiome revealed by metagenomics and culture.</title>
        <authorList>
            <person name="Gilroy R."/>
            <person name="Ravi A."/>
            <person name="Getino M."/>
            <person name="Pursley I."/>
            <person name="Horton D.L."/>
            <person name="Alikhan N.F."/>
            <person name="Baker D."/>
            <person name="Gharbi K."/>
            <person name="Hall N."/>
            <person name="Watson M."/>
            <person name="Adriaenssens E.M."/>
            <person name="Foster-Nyarko E."/>
            <person name="Jarju S."/>
            <person name="Secka A."/>
            <person name="Antonio M."/>
            <person name="Oren A."/>
            <person name="Chaudhuri R.R."/>
            <person name="La Ragione R."/>
            <person name="Hildebrand F."/>
            <person name="Pallen M.J."/>
        </authorList>
    </citation>
    <scope>NUCLEOTIDE SEQUENCE</scope>
    <source>
        <strain evidence="4">D5-748</strain>
    </source>
</reference>
<dbReference type="InterPro" id="IPR001789">
    <property type="entry name" value="Sig_transdc_resp-reg_receiver"/>
</dbReference>
<dbReference type="Proteomes" id="UP000823619">
    <property type="component" value="Unassembled WGS sequence"/>
</dbReference>
<dbReference type="GO" id="GO:0000156">
    <property type="term" value="F:phosphorelay response regulator activity"/>
    <property type="evidence" value="ECO:0007669"/>
    <property type="project" value="InterPro"/>
</dbReference>
<dbReference type="Pfam" id="PF04397">
    <property type="entry name" value="LytTR"/>
    <property type="match status" value="1"/>
</dbReference>
<dbReference type="PANTHER" id="PTHR37299:SF1">
    <property type="entry name" value="STAGE 0 SPORULATION PROTEIN A HOMOLOG"/>
    <property type="match status" value="1"/>
</dbReference>
<feature type="modified residue" description="4-aspartylphosphate" evidence="1">
    <location>
        <position position="56"/>
    </location>
</feature>
<dbReference type="GO" id="GO:0003677">
    <property type="term" value="F:DNA binding"/>
    <property type="evidence" value="ECO:0007669"/>
    <property type="project" value="InterPro"/>
</dbReference>
<dbReference type="SUPFAM" id="SSF52172">
    <property type="entry name" value="CheY-like"/>
    <property type="match status" value="1"/>
</dbReference>
<accession>A0A9D9ECM6</accession>
<dbReference type="EMBL" id="JADIMO010000054">
    <property type="protein sequence ID" value="MBO8444973.1"/>
    <property type="molecule type" value="Genomic_DNA"/>
</dbReference>
<sequence>MNVLIVEDEAMARRSLANTLKRLYPEMDIVGETGSVTETLEWLGNPANRADIIFMDVELSDGSCFEIFRQADIKSKVIMTTAYDSYAVKAFEVESIDYLLKPIEESDLKRAVERCRARIAADGNTAPAQASSGTAAPQNHRHFKERFLVKLNDTIVPIKTEGIVCLYSEDKSTYLVTRDGRKYVMDFSLDIALEQLDPSVFFRISRNCIISMSAISSIAKIGSRLKIESSPRTSFDMIVSRARTDDFLQWLEGR</sequence>
<comment type="caution">
    <text evidence="4">The sequence shown here is derived from an EMBL/GenBank/DDBJ whole genome shotgun (WGS) entry which is preliminary data.</text>
</comment>
<evidence type="ECO:0000259" key="2">
    <source>
        <dbReference type="PROSITE" id="PS50110"/>
    </source>
</evidence>
<reference evidence="4" key="1">
    <citation type="submission" date="2020-10" db="EMBL/GenBank/DDBJ databases">
        <authorList>
            <person name="Gilroy R."/>
        </authorList>
    </citation>
    <scope>NUCLEOTIDE SEQUENCE</scope>
    <source>
        <strain evidence="4">D5-748</strain>
    </source>
</reference>
<dbReference type="Gene3D" id="3.40.50.2300">
    <property type="match status" value="1"/>
</dbReference>
<feature type="domain" description="Response regulatory" evidence="2">
    <location>
        <begin position="2"/>
        <end position="116"/>
    </location>
</feature>
<protein>
    <submittedName>
        <fullName evidence="4">Response regulator transcription factor</fullName>
    </submittedName>
</protein>
<keyword evidence="1" id="KW-0597">Phosphoprotein</keyword>
<gene>
    <name evidence="4" type="ORF">IAC23_04675</name>
</gene>